<dbReference type="Gene3D" id="3.40.50.880">
    <property type="match status" value="1"/>
</dbReference>
<dbReference type="PANTHER" id="PTHR43130">
    <property type="entry name" value="ARAC-FAMILY TRANSCRIPTIONAL REGULATOR"/>
    <property type="match status" value="1"/>
</dbReference>
<gene>
    <name evidence="2" type="ORF">EGI31_22040</name>
</gene>
<dbReference type="EMBL" id="RJUF01000185">
    <property type="protein sequence ID" value="MCP9765626.1"/>
    <property type="molecule type" value="Genomic_DNA"/>
</dbReference>
<dbReference type="Pfam" id="PF01965">
    <property type="entry name" value="DJ-1_PfpI"/>
    <property type="match status" value="1"/>
</dbReference>
<sequence length="236" mass="25406">MEPLNVGFLLYPGCTLMDFAGAVQVFSSAVGKFKTFIVSEEKAITTTEGLTVLSDYSLDLYPAIDVLFIPGGGDQGVIAAMNNSKVLDFINTVSPKCQWRGSVCTGAFILAASGILKNCKATTYWSLLPVLDRLSGKLNLEVPQNSYPRYLIDIKSKLFTGGGISSSLDLALELVKVICGTTVAEQTQLFIQYQPQPPVDSGDPAHAPQNVLDSVTQMEQDFIAAMNGEVDVLLKK</sequence>
<dbReference type="InterPro" id="IPR029062">
    <property type="entry name" value="Class_I_gatase-like"/>
</dbReference>
<dbReference type="InterPro" id="IPR052158">
    <property type="entry name" value="INH-QAR"/>
</dbReference>
<evidence type="ECO:0000313" key="3">
    <source>
        <dbReference type="Proteomes" id="UP001204144"/>
    </source>
</evidence>
<dbReference type="RefSeq" id="WP_255039345.1">
    <property type="nucleotide sequence ID" value="NZ_RJUF01000185.1"/>
</dbReference>
<name>A0AAE3H7P0_9BACT</name>
<accession>A0AAE3H7P0</accession>
<evidence type="ECO:0000259" key="1">
    <source>
        <dbReference type="Pfam" id="PF01965"/>
    </source>
</evidence>
<evidence type="ECO:0000313" key="2">
    <source>
        <dbReference type="EMBL" id="MCP9765626.1"/>
    </source>
</evidence>
<keyword evidence="3" id="KW-1185">Reference proteome</keyword>
<protein>
    <submittedName>
        <fullName evidence="2">DJ-1/PfpI family protein</fullName>
    </submittedName>
</protein>
<organism evidence="2 3">
    <name type="scientific">Lacihabitans soyangensis</name>
    <dbReference type="NCBI Taxonomy" id="869394"/>
    <lineage>
        <taxon>Bacteria</taxon>
        <taxon>Pseudomonadati</taxon>
        <taxon>Bacteroidota</taxon>
        <taxon>Cytophagia</taxon>
        <taxon>Cytophagales</taxon>
        <taxon>Leadbetterellaceae</taxon>
        <taxon>Lacihabitans</taxon>
    </lineage>
</organism>
<dbReference type="SUPFAM" id="SSF52317">
    <property type="entry name" value="Class I glutamine amidotransferase-like"/>
    <property type="match status" value="1"/>
</dbReference>
<comment type="caution">
    <text evidence="2">The sequence shown here is derived from an EMBL/GenBank/DDBJ whole genome shotgun (WGS) entry which is preliminary data.</text>
</comment>
<reference evidence="2 3" key="1">
    <citation type="submission" date="2018-11" db="EMBL/GenBank/DDBJ databases">
        <title>Novel bacteria species description.</title>
        <authorList>
            <person name="Han J.-H."/>
        </authorList>
    </citation>
    <scope>NUCLEOTIDE SEQUENCE [LARGE SCALE GENOMIC DNA]</scope>
    <source>
        <strain evidence="2 3">KCTC23259</strain>
    </source>
</reference>
<proteinExistence type="predicted"/>
<dbReference type="Proteomes" id="UP001204144">
    <property type="component" value="Unassembled WGS sequence"/>
</dbReference>
<dbReference type="PANTHER" id="PTHR43130:SF2">
    <property type="entry name" value="DJ-1_PFPI DOMAIN-CONTAINING PROTEIN"/>
    <property type="match status" value="1"/>
</dbReference>
<dbReference type="AlphaFoldDB" id="A0AAE3H7P0"/>
<feature type="domain" description="DJ-1/PfpI" evidence="1">
    <location>
        <begin position="6"/>
        <end position="176"/>
    </location>
</feature>
<dbReference type="CDD" id="cd03139">
    <property type="entry name" value="GATase1_PfpI_2"/>
    <property type="match status" value="1"/>
</dbReference>
<dbReference type="GO" id="GO:0006355">
    <property type="term" value="P:regulation of DNA-templated transcription"/>
    <property type="evidence" value="ECO:0007669"/>
    <property type="project" value="TreeGrafter"/>
</dbReference>
<dbReference type="InterPro" id="IPR002818">
    <property type="entry name" value="DJ-1/PfpI"/>
</dbReference>